<dbReference type="Pfam" id="PF04966">
    <property type="entry name" value="OprB"/>
    <property type="match status" value="2"/>
</dbReference>
<name>A0A852VGK6_9BACT</name>
<dbReference type="GO" id="GO:0016020">
    <property type="term" value="C:membrane"/>
    <property type="evidence" value="ECO:0007669"/>
    <property type="project" value="InterPro"/>
</dbReference>
<keyword evidence="2" id="KW-0732">Signal</keyword>
<comment type="caution">
    <text evidence="3">The sequence shown here is derived from an EMBL/GenBank/DDBJ whole genome shotgun (WGS) entry which is preliminary data.</text>
</comment>
<dbReference type="EMBL" id="JACCCU010000001">
    <property type="protein sequence ID" value="NYF90169.1"/>
    <property type="molecule type" value="Genomic_DNA"/>
</dbReference>
<feature type="chain" id="PRO_5033094055" evidence="2">
    <location>
        <begin position="24"/>
        <end position="438"/>
    </location>
</feature>
<organism evidence="3 4">
    <name type="scientific">Tunturiibacter lichenicola</name>
    <dbReference type="NCBI Taxonomy" id="2051959"/>
    <lineage>
        <taxon>Bacteria</taxon>
        <taxon>Pseudomonadati</taxon>
        <taxon>Acidobacteriota</taxon>
        <taxon>Terriglobia</taxon>
        <taxon>Terriglobales</taxon>
        <taxon>Acidobacteriaceae</taxon>
        <taxon>Tunturiibacter</taxon>
    </lineage>
</organism>
<protein>
    <submittedName>
        <fullName evidence="3">Porin</fullName>
    </submittedName>
</protein>
<reference evidence="3 4" key="1">
    <citation type="submission" date="2020-07" db="EMBL/GenBank/DDBJ databases">
        <title>Genomic Encyclopedia of Type Strains, Phase IV (KMG-V): Genome sequencing to study the core and pangenomes of soil and plant-associated prokaryotes.</title>
        <authorList>
            <person name="Whitman W."/>
        </authorList>
    </citation>
    <scope>NUCLEOTIDE SEQUENCE [LARGE SCALE GENOMIC DNA]</scope>
    <source>
        <strain evidence="3 4">M8UP22</strain>
    </source>
</reference>
<sequence length="438" mass="47622">MKMTKLVLGTVLVAVVEAPAVLAAQSTASSGITGDSTRTSQMEPHAMPPVLKMSPGLMQELDTVEAALAYVPADPLLKGDLFGFITRPSDKGVSWLEKAARLRLGATYTIINQYATDTPLGVRHNQASGRLDFNGNLAVYDRESTSASIGLLIRSGTNIEISQQFNLSDKMGSGVFLNSLQGGGEQRPITLNIFYLRQDFLRKRLSIYVGKVHPNQHIGLSLYNGDETTQFLNGVDSGNLTVPYLGAFAGGAAVEYQFTSHLYLHSVAVDTVGGAQDGIATLVDKKYFEATELGWFKGKPGSGFQSLRLAFWHDDTKDLGSGHGVAFGFDREYRNGLTPFGRVGFATDTGGLIKGAGSLGITNIKPFGRRGDMFGAAMNYMEPNHTGRHHESLFETFYRLRLTNSIEMGPDLQVSIHPTYSVKPYTSVLPSARMRFIF</sequence>
<evidence type="ECO:0000256" key="2">
    <source>
        <dbReference type="RuleBase" id="RU363072"/>
    </source>
</evidence>
<dbReference type="InterPro" id="IPR038673">
    <property type="entry name" value="OprB_sf"/>
</dbReference>
<dbReference type="Gene3D" id="2.40.160.180">
    <property type="entry name" value="Carbohydrate-selective porin OprB"/>
    <property type="match status" value="1"/>
</dbReference>
<proteinExistence type="inferred from homology"/>
<comment type="similarity">
    <text evidence="1 2">Belongs to the OprB family.</text>
</comment>
<evidence type="ECO:0000256" key="1">
    <source>
        <dbReference type="ARBA" id="ARBA00008769"/>
    </source>
</evidence>
<evidence type="ECO:0000313" key="4">
    <source>
        <dbReference type="Proteomes" id="UP000564385"/>
    </source>
</evidence>
<dbReference type="InterPro" id="IPR007049">
    <property type="entry name" value="Carb-sel_porin_OprB"/>
</dbReference>
<gene>
    <name evidence="3" type="ORF">HDF08_002236</name>
</gene>
<dbReference type="GO" id="GO:0015288">
    <property type="term" value="F:porin activity"/>
    <property type="evidence" value="ECO:0007669"/>
    <property type="project" value="InterPro"/>
</dbReference>
<dbReference type="AlphaFoldDB" id="A0A852VGK6"/>
<feature type="signal peptide" evidence="2">
    <location>
        <begin position="1"/>
        <end position="23"/>
    </location>
</feature>
<evidence type="ECO:0000313" key="3">
    <source>
        <dbReference type="EMBL" id="NYF90169.1"/>
    </source>
</evidence>
<dbReference type="GO" id="GO:0008643">
    <property type="term" value="P:carbohydrate transport"/>
    <property type="evidence" value="ECO:0007669"/>
    <property type="project" value="InterPro"/>
</dbReference>
<accession>A0A852VGK6</accession>
<dbReference type="Proteomes" id="UP000564385">
    <property type="component" value="Unassembled WGS sequence"/>
</dbReference>